<dbReference type="Proteomes" id="UP000235728">
    <property type="component" value="Unassembled WGS sequence"/>
</dbReference>
<evidence type="ECO:0000313" key="2">
    <source>
        <dbReference type="EMBL" id="PMB69593.1"/>
    </source>
</evidence>
<evidence type="ECO:0000313" key="3">
    <source>
        <dbReference type="Proteomes" id="UP000235728"/>
    </source>
</evidence>
<reference evidence="2 3" key="1">
    <citation type="journal article" date="2016" name="Appl. Microbiol. Biotechnol.">
        <title>Characterization of T-DNA insertion mutants with decreased virulence in the entomopathogenic fungus Beauveria bassiana JEF-007.</title>
        <authorList>
            <person name="Kim S."/>
            <person name="Lee S.J."/>
            <person name="Nai Y.S."/>
            <person name="Yu J.S."/>
            <person name="Lee M.R."/>
            <person name="Yang Y.T."/>
            <person name="Kim J.S."/>
        </authorList>
    </citation>
    <scope>NUCLEOTIDE SEQUENCE [LARGE SCALE GENOMIC DNA]</scope>
    <source>
        <strain evidence="2 3">JEF-007</strain>
    </source>
</reference>
<protein>
    <submittedName>
        <fullName evidence="2">Uncharacterized protein</fullName>
    </submittedName>
</protein>
<sequence length="108" mass="12061">MNDHSSANSAKEDDVAKPSSSLLPVRRYFPTKFLTQQDIEGKLAFLQSVHHQNLDVATETFYNADADDIEAGFEYLPVDVTNLGIRAFPFLKQLNLAAILGQKRCFKG</sequence>
<gene>
    <name evidence="2" type="ORF">BM221_004237</name>
</gene>
<organism evidence="2 3">
    <name type="scientific">Beauveria bassiana</name>
    <name type="common">White muscardine disease fungus</name>
    <name type="synonym">Tritirachium shiotae</name>
    <dbReference type="NCBI Taxonomy" id="176275"/>
    <lineage>
        <taxon>Eukaryota</taxon>
        <taxon>Fungi</taxon>
        <taxon>Dikarya</taxon>
        <taxon>Ascomycota</taxon>
        <taxon>Pezizomycotina</taxon>
        <taxon>Sordariomycetes</taxon>
        <taxon>Hypocreomycetidae</taxon>
        <taxon>Hypocreales</taxon>
        <taxon>Cordycipitaceae</taxon>
        <taxon>Beauveria</taxon>
    </lineage>
</organism>
<proteinExistence type="predicted"/>
<evidence type="ECO:0000256" key="1">
    <source>
        <dbReference type="SAM" id="MobiDB-lite"/>
    </source>
</evidence>
<comment type="caution">
    <text evidence="2">The sequence shown here is derived from an EMBL/GenBank/DDBJ whole genome shotgun (WGS) entry which is preliminary data.</text>
</comment>
<dbReference type="AlphaFoldDB" id="A0A2N6NQQ6"/>
<name>A0A2N6NQQ6_BEABA</name>
<dbReference type="EMBL" id="MRVG01000004">
    <property type="protein sequence ID" value="PMB69593.1"/>
    <property type="molecule type" value="Genomic_DNA"/>
</dbReference>
<accession>A0A2N6NQQ6</accession>
<feature type="region of interest" description="Disordered" evidence="1">
    <location>
        <begin position="1"/>
        <end position="20"/>
    </location>
</feature>